<evidence type="ECO:0000313" key="4">
    <source>
        <dbReference type="Proteomes" id="UP000323119"/>
    </source>
</evidence>
<dbReference type="AlphaFoldDB" id="A0A9P3ZHA9"/>
<name>A0A9P3ZHA9_9BACT</name>
<gene>
    <name evidence="3" type="ORF">F2S36_13305</name>
</gene>
<feature type="signal peptide" evidence="2">
    <location>
        <begin position="1"/>
        <end position="18"/>
    </location>
</feature>
<feature type="chain" id="PRO_5040322017" evidence="2">
    <location>
        <begin position="19"/>
        <end position="830"/>
    </location>
</feature>
<dbReference type="Proteomes" id="UP000323119">
    <property type="component" value="Unassembled WGS sequence"/>
</dbReference>
<evidence type="ECO:0000313" key="3">
    <source>
        <dbReference type="EMBL" id="KAA2558191.1"/>
    </source>
</evidence>
<comment type="caution">
    <text evidence="3">The sequence shown here is derived from an EMBL/GenBank/DDBJ whole genome shotgun (WGS) entry which is preliminary data.</text>
</comment>
<dbReference type="EMBL" id="VVUY01000014">
    <property type="protein sequence ID" value="KAA2558191.1"/>
    <property type="molecule type" value="Genomic_DNA"/>
</dbReference>
<feature type="region of interest" description="Disordered" evidence="1">
    <location>
        <begin position="809"/>
        <end position="830"/>
    </location>
</feature>
<dbReference type="RefSeq" id="WP_055203615.1">
    <property type="nucleotide sequence ID" value="NZ_DAWDXQ010000023.1"/>
</dbReference>
<evidence type="ECO:0000256" key="1">
    <source>
        <dbReference type="SAM" id="MobiDB-lite"/>
    </source>
</evidence>
<reference evidence="3 4" key="1">
    <citation type="journal article" date="2019" name="Nat. Med.">
        <title>A library of human gut bacterial isolates paired with longitudinal multiomics data enables mechanistic microbiome research.</title>
        <authorList>
            <person name="Poyet M."/>
            <person name="Groussin M."/>
            <person name="Gibbons S.M."/>
            <person name="Avila-Pacheco J."/>
            <person name="Jiang X."/>
            <person name="Kearney S.M."/>
            <person name="Perrotta A.R."/>
            <person name="Berdy B."/>
            <person name="Zhao S."/>
            <person name="Lieberman T.D."/>
            <person name="Swanson P.K."/>
            <person name="Smith M."/>
            <person name="Roesemann S."/>
            <person name="Alexander J.E."/>
            <person name="Rich S.A."/>
            <person name="Livny J."/>
            <person name="Vlamakis H."/>
            <person name="Clish C."/>
            <person name="Bullock K."/>
            <person name="Deik A."/>
            <person name="Scott J."/>
            <person name="Pierce K.A."/>
            <person name="Xavier R.J."/>
            <person name="Alm E.J."/>
        </authorList>
    </citation>
    <scope>NUCLEOTIDE SEQUENCE [LARGE SCALE GENOMIC DNA]</scope>
    <source>
        <strain evidence="3 4">BIOML-A204</strain>
    </source>
</reference>
<sequence length="830" mass="90434">MKTIKYILYALTATFVLASCSDDIKYTPGEGEDTDCYGVYFPSQENAGDQELDPAEPTTLTFTAMRKNYNDAITVPVEVSSTQDGLFTVSEIKFEAGQEATTFSVDFPGAEVGKTYNCSIVVKDKKYALLYGEYSNGLDFSVTRVQWDLVKGPNGETKGTWRDDFFTAIMGSNIKENGVPNAEKEVEIYERADMKGYYRIKDIYDEAYMAKIVGVRYSNVPSVPTYTIIDARDPEKVWFPVQPTGFEINDVGYEDNGAFVIVSFCQENYPGMASATMYGTLENGVLTFPPKAILLTTPSLWEATSHFKANTEMTRLLFPGAVSHDYSVVFEKSAPADGKVAITATLGSDVDKVKYAFFEGALSESLAAAKSGDIDAGTIPSEEITASGTITAVMEKTGIYTIVGNSYDEKGNLQKYGYVSFGYVKAGEEKPVIMSVRTELTWEKEPEGHTPENSIKAILFGEEIASGYIGLFTTASTQGMNESQLIAGVKASGKVLTTAQLEKINGTGYAPFYTGLSAGTSYTLLVYADNGYNGKLFAVEQTTAGKADPLQRKYTIDDLYVFSDKAQLFKTWNLWGISNDGSGKTARSKIGQVVFSENETEDTSNLDAINVSGLSLGANNQDTVVWGWYNGIIYVLKGQPMGTIPYQGATLYLKYYILDKEKSKGADTIDGMMVGGVTEDGYLALVCGPDWSDQYNFDTILVKAYTDANYTNSIGNWESYTSPLMVPATGSNTGAAAPRKVASDKMLTLSKEISINPSNYVELRGRERAHALIDELFGKPVNRGANPLEGEVSVRIATPAMSSFSEGFAPRANTLQSGGMEKMPLKKMAK</sequence>
<proteinExistence type="predicted"/>
<protein>
    <submittedName>
        <fullName evidence="3">Uncharacterized protein</fullName>
    </submittedName>
</protein>
<accession>A0A9P3ZHA9</accession>
<organism evidence="3 4">
    <name type="scientific">Alistipes onderdonkii</name>
    <dbReference type="NCBI Taxonomy" id="328813"/>
    <lineage>
        <taxon>Bacteria</taxon>
        <taxon>Pseudomonadati</taxon>
        <taxon>Bacteroidota</taxon>
        <taxon>Bacteroidia</taxon>
        <taxon>Bacteroidales</taxon>
        <taxon>Rikenellaceae</taxon>
        <taxon>Alistipes</taxon>
    </lineage>
</organism>
<dbReference type="PROSITE" id="PS51257">
    <property type="entry name" value="PROKAR_LIPOPROTEIN"/>
    <property type="match status" value="1"/>
</dbReference>
<keyword evidence="2" id="KW-0732">Signal</keyword>
<evidence type="ECO:0000256" key="2">
    <source>
        <dbReference type="SAM" id="SignalP"/>
    </source>
</evidence>